<dbReference type="GO" id="GO:0016301">
    <property type="term" value="F:kinase activity"/>
    <property type="evidence" value="ECO:0007669"/>
    <property type="project" value="UniProtKB-KW"/>
</dbReference>
<feature type="transmembrane region" description="Helical" evidence="9">
    <location>
        <begin position="32"/>
        <end position="50"/>
    </location>
</feature>
<dbReference type="EMBL" id="JAGIOL010000001">
    <property type="protein sequence ID" value="MBP2436843.1"/>
    <property type="molecule type" value="Genomic_DNA"/>
</dbReference>
<evidence type="ECO:0000256" key="8">
    <source>
        <dbReference type="ARBA" id="ARBA00023012"/>
    </source>
</evidence>
<dbReference type="Gene3D" id="3.30.565.10">
    <property type="entry name" value="Histidine kinase-like ATPase, C-terminal domain"/>
    <property type="match status" value="1"/>
</dbReference>
<keyword evidence="7" id="KW-0067">ATP-binding</keyword>
<evidence type="ECO:0000313" key="11">
    <source>
        <dbReference type="EMBL" id="MBP2436843.1"/>
    </source>
</evidence>
<dbReference type="Proteomes" id="UP001519362">
    <property type="component" value="Unassembled WGS sequence"/>
</dbReference>
<evidence type="ECO:0000259" key="10">
    <source>
        <dbReference type="Pfam" id="PF07730"/>
    </source>
</evidence>
<keyword evidence="5" id="KW-0547">Nucleotide-binding</keyword>
<evidence type="ECO:0000256" key="3">
    <source>
        <dbReference type="ARBA" id="ARBA00022553"/>
    </source>
</evidence>
<evidence type="ECO:0000256" key="6">
    <source>
        <dbReference type="ARBA" id="ARBA00022777"/>
    </source>
</evidence>
<dbReference type="InterPro" id="IPR011712">
    <property type="entry name" value="Sig_transdc_His_kin_sub3_dim/P"/>
</dbReference>
<feature type="transmembrane region" description="Helical" evidence="9">
    <location>
        <begin position="70"/>
        <end position="94"/>
    </location>
</feature>
<evidence type="ECO:0000256" key="9">
    <source>
        <dbReference type="SAM" id="Phobius"/>
    </source>
</evidence>
<keyword evidence="9" id="KW-0472">Membrane</keyword>
<feature type="domain" description="Signal transduction histidine kinase subgroup 3 dimerisation and phosphoacceptor" evidence="10">
    <location>
        <begin position="192"/>
        <end position="250"/>
    </location>
</feature>
<dbReference type="InterPro" id="IPR036890">
    <property type="entry name" value="HATPase_C_sf"/>
</dbReference>
<dbReference type="Pfam" id="PF07730">
    <property type="entry name" value="HisKA_3"/>
    <property type="match status" value="1"/>
</dbReference>
<keyword evidence="6 11" id="KW-0418">Kinase</keyword>
<comment type="catalytic activity">
    <reaction evidence="1">
        <text>ATP + protein L-histidine = ADP + protein N-phospho-L-histidine.</text>
        <dbReference type="EC" id="2.7.13.3"/>
    </reaction>
</comment>
<comment type="caution">
    <text evidence="11">The sequence shown here is derived from an EMBL/GenBank/DDBJ whole genome shotgun (WGS) entry which is preliminary data.</text>
</comment>
<dbReference type="PANTHER" id="PTHR24421">
    <property type="entry name" value="NITRATE/NITRITE SENSOR PROTEIN NARX-RELATED"/>
    <property type="match status" value="1"/>
</dbReference>
<dbReference type="PANTHER" id="PTHR24421:SF10">
    <property type="entry name" value="NITRATE_NITRITE SENSOR PROTEIN NARQ"/>
    <property type="match status" value="1"/>
</dbReference>
<feature type="transmembrane region" description="Helical" evidence="9">
    <location>
        <begin position="106"/>
        <end position="139"/>
    </location>
</feature>
<keyword evidence="8" id="KW-0902">Two-component regulatory system</keyword>
<name>A0ABS4ZHU3_9MICO</name>
<protein>
    <recommendedName>
        <fullName evidence="2">histidine kinase</fullName>
        <ecNumber evidence="2">2.7.13.3</ecNumber>
    </recommendedName>
</protein>
<dbReference type="EC" id="2.7.13.3" evidence="2"/>
<dbReference type="RefSeq" id="WP_165135394.1">
    <property type="nucleotide sequence ID" value="NZ_CP049253.1"/>
</dbReference>
<dbReference type="Gene3D" id="1.20.5.1930">
    <property type="match status" value="1"/>
</dbReference>
<sequence>MSAQTGVLDTFRLELADLRQYRFFEFRPLGRVAKLVLSILLVILIGGKLLELWEPLDYAPILYVFDLGLLLSLTLFLWHPPVATIVMTALSYTWLIDEEPGVALSVAVFAAGLVVYTCSLWLSASHVIALVICGYLVTINGGPPGAALAILLLATICTFMGATTRFLVNARERTAHDLATAELMAATTLADERERIADELHDIVAHDLTVVIMHSHLLTRLQTSSEAHTSLRAIRESAAKALADVRRLIDGREDLSPHDTITDALRDVTLELSELGFAVTTSDVPDVPSTLLESTLARAIRESATNIIKHARPDSPVSYALTIEHGDVILTTTNELVPAPNARTTSGRGLPRLGARVDQLSGVLTAERDDTTWTLRIALPISPFGNALRTDALAIQGYS</sequence>
<evidence type="ECO:0000256" key="7">
    <source>
        <dbReference type="ARBA" id="ARBA00022840"/>
    </source>
</evidence>
<evidence type="ECO:0000313" key="12">
    <source>
        <dbReference type="Proteomes" id="UP001519362"/>
    </source>
</evidence>
<organism evidence="11 12">
    <name type="scientific">Microbacterium amylolyticum</name>
    <dbReference type="NCBI Taxonomy" id="936337"/>
    <lineage>
        <taxon>Bacteria</taxon>
        <taxon>Bacillati</taxon>
        <taxon>Actinomycetota</taxon>
        <taxon>Actinomycetes</taxon>
        <taxon>Micrococcales</taxon>
        <taxon>Microbacteriaceae</taxon>
        <taxon>Microbacterium</taxon>
    </lineage>
</organism>
<keyword evidence="12" id="KW-1185">Reference proteome</keyword>
<keyword evidence="4" id="KW-0808">Transferase</keyword>
<evidence type="ECO:0000256" key="2">
    <source>
        <dbReference type="ARBA" id="ARBA00012438"/>
    </source>
</evidence>
<dbReference type="InterPro" id="IPR050482">
    <property type="entry name" value="Sensor_HK_TwoCompSys"/>
</dbReference>
<keyword evidence="3" id="KW-0597">Phosphoprotein</keyword>
<evidence type="ECO:0000256" key="5">
    <source>
        <dbReference type="ARBA" id="ARBA00022741"/>
    </source>
</evidence>
<evidence type="ECO:0000256" key="1">
    <source>
        <dbReference type="ARBA" id="ARBA00000085"/>
    </source>
</evidence>
<keyword evidence="9" id="KW-1133">Transmembrane helix</keyword>
<keyword evidence="9" id="KW-0812">Transmembrane</keyword>
<proteinExistence type="predicted"/>
<gene>
    <name evidence="11" type="ORF">JOF34_001429</name>
</gene>
<accession>A0ABS4ZHU3</accession>
<reference evidence="11 12" key="1">
    <citation type="submission" date="2021-03" db="EMBL/GenBank/DDBJ databases">
        <title>Sequencing the genomes of 1000 actinobacteria strains.</title>
        <authorList>
            <person name="Klenk H.-P."/>
        </authorList>
    </citation>
    <scope>NUCLEOTIDE SEQUENCE [LARGE SCALE GENOMIC DNA]</scope>
    <source>
        <strain evidence="11 12">DSM 24221</strain>
    </source>
</reference>
<feature type="transmembrane region" description="Helical" evidence="9">
    <location>
        <begin position="145"/>
        <end position="168"/>
    </location>
</feature>
<evidence type="ECO:0000256" key="4">
    <source>
        <dbReference type="ARBA" id="ARBA00022679"/>
    </source>
</evidence>